<dbReference type="KEGG" id="tro:trd_A0514"/>
<dbReference type="GO" id="GO:0005829">
    <property type="term" value="C:cytosol"/>
    <property type="evidence" value="ECO:0007669"/>
    <property type="project" value="TreeGrafter"/>
</dbReference>
<dbReference type="InterPro" id="IPR045079">
    <property type="entry name" value="Oxoprolinase-like"/>
</dbReference>
<feature type="domain" description="Hydantoinase/oxoprolinase N-terminal" evidence="2">
    <location>
        <begin position="3"/>
        <end position="173"/>
    </location>
</feature>
<dbReference type="GO" id="GO:0017168">
    <property type="term" value="F:5-oxoprolinase (ATP-hydrolyzing) activity"/>
    <property type="evidence" value="ECO:0007669"/>
    <property type="project" value="TreeGrafter"/>
</dbReference>
<dbReference type="HOGENOM" id="CLU_002157_1_2_0"/>
<dbReference type="Pfam" id="PF19278">
    <property type="entry name" value="Hydant_A_C"/>
    <property type="match status" value="1"/>
</dbReference>
<dbReference type="InterPro" id="IPR008040">
    <property type="entry name" value="Hydant_A_N"/>
</dbReference>
<evidence type="ECO:0000259" key="1">
    <source>
        <dbReference type="Pfam" id="PF01968"/>
    </source>
</evidence>
<protein>
    <submittedName>
        <fullName evidence="4">Hydantoin utilization protein A (ORF2)</fullName>
    </submittedName>
</protein>
<gene>
    <name evidence="4" type="ordered locus">trd_A0514</name>
</gene>
<evidence type="ECO:0000259" key="3">
    <source>
        <dbReference type="Pfam" id="PF19278"/>
    </source>
</evidence>
<dbReference type="Proteomes" id="UP000000447">
    <property type="component" value="Plasmid unnamed"/>
</dbReference>
<dbReference type="Pfam" id="PF01968">
    <property type="entry name" value="Hydantoinase_A"/>
    <property type="match status" value="1"/>
</dbReference>
<dbReference type="OrthoDB" id="9768323at2"/>
<sequence>MVRVGVDTGGTFTDFVVLEGTSFRLHKEPSTPDDPARAIVRGLERLGVLSALRELLHGSTVATNAILERKGTRTALVTTAGFRDVLEIGRQNRPRLYDLRQTKPPPLVPRALRFEVRERLDERGGVLVPLVDDDLHSVVAELRVAGVESVAVCLLFSFVNPEHEKRVAEFLRARGFLVSASHEISPEYREYERTSTTVLNAFVAPVMGRYLERLAASLPAGCALDIMQSNGGLVSAAVAGREAVRTILSGPAAGAIGARAVAARSGFSRVISFDMGGTSTDVCLIDGTPSERSEGEIAGHPVRVPMLDIHTVGAGGGSIAWFDTGGVLRVGPQSAGAVPGPAAYGRGGSEPTVTDAAVVLGWLLPDAFLGGEMRLEVDRARDAIGRVARVLGARLEEAAWGILEVAQAKMVGAIRVITVERGKDPREYGLVGFGGAGPMVACLLASALHIPYVLIPPHPGTLSALGLLTADRLRDYTRSLMLEVSEPAATSAVSQAFAALEAEALRDAAADRTTPDQLLFHRALDMRYARQSYELTIPYQSSLAETVRAFHTAHQDRYGYAMPGEPVMVVSARLRASAPSPAELPPPEPITELWAPKAIDERVVFFGTDDRVAPHRVPHYRREELGPGALLVGPALVTQYDSTIVIPPGWRGFVDGGTSIVLRQRGGGVDLLTGKHHDSEAGR</sequence>
<reference evidence="4 5" key="1">
    <citation type="journal article" date="2009" name="PLoS ONE">
        <title>Complete genome sequence of the aerobic CO-oxidizing thermophile Thermomicrobium roseum.</title>
        <authorList>
            <person name="Wu D."/>
            <person name="Raymond J."/>
            <person name="Wu M."/>
            <person name="Chatterji S."/>
            <person name="Ren Q."/>
            <person name="Graham J.E."/>
            <person name="Bryant D.A."/>
            <person name="Robb F."/>
            <person name="Colman A."/>
            <person name="Tallon L.J."/>
            <person name="Badger J.H."/>
            <person name="Madupu R."/>
            <person name="Ward N.L."/>
            <person name="Eisen J.A."/>
        </authorList>
    </citation>
    <scope>NUCLEOTIDE SEQUENCE [LARGE SCALE GENOMIC DNA]</scope>
    <source>
        <strain evidence="5">ATCC 27502 / DSM 5159 / P-2</strain>
        <plasmid evidence="4">unnamed</plasmid>
    </source>
</reference>
<name>B9L400_THERP</name>
<dbReference type="PANTHER" id="PTHR11365:SF23">
    <property type="entry name" value="HYPOTHETICAL 5-OXOPROLINASE (EUROFUNG)-RELATED"/>
    <property type="match status" value="1"/>
</dbReference>
<organism evidence="4 5">
    <name type="scientific">Thermomicrobium roseum (strain ATCC 27502 / DSM 5159 / P-2)</name>
    <dbReference type="NCBI Taxonomy" id="309801"/>
    <lineage>
        <taxon>Bacteria</taxon>
        <taxon>Pseudomonadati</taxon>
        <taxon>Thermomicrobiota</taxon>
        <taxon>Thermomicrobia</taxon>
        <taxon>Thermomicrobiales</taxon>
        <taxon>Thermomicrobiaceae</taxon>
        <taxon>Thermomicrobium</taxon>
    </lineage>
</organism>
<feature type="domain" description="Hydantoinase A/oxoprolinase" evidence="1">
    <location>
        <begin position="193"/>
        <end position="473"/>
    </location>
</feature>
<keyword evidence="5" id="KW-1185">Reference proteome</keyword>
<dbReference type="InterPro" id="IPR049517">
    <property type="entry name" value="ACX-like_C"/>
</dbReference>
<geneLocation type="plasmid" evidence="5">
    <name>Tros</name>
</geneLocation>
<dbReference type="AlphaFoldDB" id="B9L400"/>
<proteinExistence type="predicted"/>
<keyword evidence="4" id="KW-0614">Plasmid</keyword>
<accession>B9L400</accession>
<dbReference type="RefSeq" id="WP_012643214.1">
    <property type="nucleotide sequence ID" value="NC_011961.1"/>
</dbReference>
<dbReference type="eggNOG" id="COG0145">
    <property type="taxonomic scope" value="Bacteria"/>
</dbReference>
<feature type="domain" description="Acetophenone carboxylase-like C-terminal" evidence="3">
    <location>
        <begin position="488"/>
        <end position="658"/>
    </location>
</feature>
<dbReference type="GO" id="GO:0006749">
    <property type="term" value="P:glutathione metabolic process"/>
    <property type="evidence" value="ECO:0007669"/>
    <property type="project" value="TreeGrafter"/>
</dbReference>
<dbReference type="EMBL" id="CP001276">
    <property type="protein sequence ID" value="ACM07227.1"/>
    <property type="molecule type" value="Genomic_DNA"/>
</dbReference>
<evidence type="ECO:0000313" key="4">
    <source>
        <dbReference type="EMBL" id="ACM07227.1"/>
    </source>
</evidence>
<evidence type="ECO:0000259" key="2">
    <source>
        <dbReference type="Pfam" id="PF05378"/>
    </source>
</evidence>
<evidence type="ECO:0000313" key="5">
    <source>
        <dbReference type="Proteomes" id="UP000000447"/>
    </source>
</evidence>
<dbReference type="PANTHER" id="PTHR11365">
    <property type="entry name" value="5-OXOPROLINASE RELATED"/>
    <property type="match status" value="1"/>
</dbReference>
<dbReference type="InterPro" id="IPR002821">
    <property type="entry name" value="Hydantoinase_A"/>
</dbReference>
<dbReference type="Pfam" id="PF05378">
    <property type="entry name" value="Hydant_A_N"/>
    <property type="match status" value="1"/>
</dbReference>